<reference evidence="11 12" key="1">
    <citation type="submission" date="2017-01" db="EMBL/GenBank/DDBJ databases">
        <authorList>
            <person name="Varghese N."/>
            <person name="Submissions S."/>
        </authorList>
    </citation>
    <scope>NUCLEOTIDE SEQUENCE [LARGE SCALE GENOMIC DNA]</scope>
    <source>
        <strain evidence="11 12">ATCC 35905</strain>
    </source>
</reference>
<evidence type="ECO:0000256" key="5">
    <source>
        <dbReference type="ARBA" id="ARBA00023125"/>
    </source>
</evidence>
<keyword evidence="5" id="KW-0238">DNA-binding</keyword>
<keyword evidence="3" id="KW-0902">Two-component regulatory system</keyword>
<evidence type="ECO:0000313" key="11">
    <source>
        <dbReference type="EMBL" id="SIR01493.1"/>
    </source>
</evidence>
<dbReference type="Proteomes" id="UP000186308">
    <property type="component" value="Unassembled WGS sequence"/>
</dbReference>
<evidence type="ECO:0000256" key="2">
    <source>
        <dbReference type="ARBA" id="ARBA00022840"/>
    </source>
</evidence>
<dbReference type="EMBL" id="FTNE01000013">
    <property type="protein sequence ID" value="SIR01493.1"/>
    <property type="molecule type" value="Genomic_DNA"/>
</dbReference>
<dbReference type="InterPro" id="IPR011006">
    <property type="entry name" value="CheY-like_superfamily"/>
</dbReference>
<dbReference type="SMART" id="SM00382">
    <property type="entry name" value="AAA"/>
    <property type="match status" value="1"/>
</dbReference>
<dbReference type="OrthoDB" id="9761019at2"/>
<dbReference type="PROSITE" id="PS50110">
    <property type="entry name" value="RESPONSE_REGULATORY"/>
    <property type="match status" value="1"/>
</dbReference>
<evidence type="ECO:0000313" key="12">
    <source>
        <dbReference type="Proteomes" id="UP000186308"/>
    </source>
</evidence>
<dbReference type="PROSITE" id="PS00688">
    <property type="entry name" value="SIGMA54_INTERACT_3"/>
    <property type="match status" value="1"/>
</dbReference>
<dbReference type="GO" id="GO:0006355">
    <property type="term" value="P:regulation of DNA-templated transcription"/>
    <property type="evidence" value="ECO:0007669"/>
    <property type="project" value="InterPro"/>
</dbReference>
<dbReference type="GO" id="GO:0000160">
    <property type="term" value="P:phosphorelay signal transduction system"/>
    <property type="evidence" value="ECO:0007669"/>
    <property type="project" value="UniProtKB-KW"/>
</dbReference>
<evidence type="ECO:0000259" key="9">
    <source>
        <dbReference type="PROSITE" id="PS50045"/>
    </source>
</evidence>
<dbReference type="AlphaFoldDB" id="A0A8G2CLH7"/>
<dbReference type="PANTHER" id="PTHR32071">
    <property type="entry name" value="TRANSCRIPTIONAL REGULATORY PROTEIN"/>
    <property type="match status" value="1"/>
</dbReference>
<evidence type="ECO:0000256" key="3">
    <source>
        <dbReference type="ARBA" id="ARBA00023012"/>
    </source>
</evidence>
<sequence length="453" mass="47685">MAAISIIDDDAGFRDSLAETLTDFGHAVTAYDRAGPAITAIAATLPDLVFLDLRMPEIDGITALRAIRAAQPTARVVVLTAFATGDNTIDAMRLGAFDHLTKPVGRATLQTLLESALRHAEPQARAEPAAPGTIIGSSPAIRDVQKRIGLAAAGDASVLILGETGVGKELVAQAIHRFSARAAKPFIAVNCAAIPADLLESELFGHERGAFTGATTAQRGRFREADGGTLLLDEIGDMPLATQAKILRALQEREVTPLGGAPVKIDARIIAATHQNLQARVTSGQFRADLYYRLAVIPIEVPKLRDRGADILLLARHILNELRPAHPPTLTEAAERALLAYPWPGNVRELRNALERAASLTPSGVIDAADLALNPPVAPGAASAVATNLPQAVAATEIALIRAALISAQGNRTEAARALGISRQALYDRINRYGTAIMSDLPTPAVGNPDDEA</sequence>
<feature type="domain" description="Sigma-54 factor interaction" evidence="9">
    <location>
        <begin position="134"/>
        <end position="359"/>
    </location>
</feature>
<dbReference type="InterPro" id="IPR009057">
    <property type="entry name" value="Homeodomain-like_sf"/>
</dbReference>
<dbReference type="InterPro" id="IPR025662">
    <property type="entry name" value="Sigma_54_int_dom_ATP-bd_1"/>
</dbReference>
<dbReference type="Gene3D" id="3.40.50.2300">
    <property type="match status" value="1"/>
</dbReference>
<dbReference type="PRINTS" id="PR01590">
    <property type="entry name" value="HTHFIS"/>
</dbReference>
<keyword evidence="4" id="KW-0805">Transcription regulation</keyword>
<dbReference type="InterPro" id="IPR058031">
    <property type="entry name" value="AAA_lid_NorR"/>
</dbReference>
<evidence type="ECO:0000256" key="6">
    <source>
        <dbReference type="ARBA" id="ARBA00023159"/>
    </source>
</evidence>
<dbReference type="Gene3D" id="1.10.8.60">
    <property type="match status" value="1"/>
</dbReference>
<dbReference type="Gene3D" id="1.10.10.60">
    <property type="entry name" value="Homeodomain-like"/>
    <property type="match status" value="1"/>
</dbReference>
<dbReference type="CDD" id="cd00156">
    <property type="entry name" value="REC"/>
    <property type="match status" value="1"/>
</dbReference>
<evidence type="ECO:0000256" key="4">
    <source>
        <dbReference type="ARBA" id="ARBA00023015"/>
    </source>
</evidence>
<gene>
    <name evidence="11" type="ORF">SAMN05421828_11396</name>
</gene>
<dbReference type="InterPro" id="IPR001789">
    <property type="entry name" value="Sig_transdc_resp-reg_receiver"/>
</dbReference>
<accession>A0A8G2CLH7</accession>
<dbReference type="PROSITE" id="PS00676">
    <property type="entry name" value="SIGMA54_INTERACT_2"/>
    <property type="match status" value="1"/>
</dbReference>
<dbReference type="GO" id="GO:0043565">
    <property type="term" value="F:sequence-specific DNA binding"/>
    <property type="evidence" value="ECO:0007669"/>
    <property type="project" value="InterPro"/>
</dbReference>
<dbReference type="InterPro" id="IPR003593">
    <property type="entry name" value="AAA+_ATPase"/>
</dbReference>
<dbReference type="SUPFAM" id="SSF52172">
    <property type="entry name" value="CheY-like"/>
    <property type="match status" value="1"/>
</dbReference>
<dbReference type="GO" id="GO:0005524">
    <property type="term" value="F:ATP binding"/>
    <property type="evidence" value="ECO:0007669"/>
    <property type="project" value="UniProtKB-KW"/>
</dbReference>
<dbReference type="InterPro" id="IPR002197">
    <property type="entry name" value="HTH_Fis"/>
</dbReference>
<proteinExistence type="predicted"/>
<evidence type="ECO:0000256" key="8">
    <source>
        <dbReference type="PROSITE-ProRule" id="PRU00169"/>
    </source>
</evidence>
<dbReference type="InterPro" id="IPR002078">
    <property type="entry name" value="Sigma_54_int"/>
</dbReference>
<dbReference type="Pfam" id="PF00158">
    <property type="entry name" value="Sigma54_activat"/>
    <property type="match status" value="1"/>
</dbReference>
<dbReference type="PROSITE" id="PS50045">
    <property type="entry name" value="SIGMA54_INTERACT_4"/>
    <property type="match status" value="1"/>
</dbReference>
<dbReference type="RefSeq" id="WP_029311726.1">
    <property type="nucleotide sequence ID" value="NZ_FTNE01000013.1"/>
</dbReference>
<dbReference type="SUPFAM" id="SSF52540">
    <property type="entry name" value="P-loop containing nucleoside triphosphate hydrolases"/>
    <property type="match status" value="1"/>
</dbReference>
<feature type="modified residue" description="4-aspartylphosphate" evidence="8">
    <location>
        <position position="52"/>
    </location>
</feature>
<dbReference type="Pfam" id="PF00072">
    <property type="entry name" value="Response_reg"/>
    <property type="match status" value="1"/>
</dbReference>
<dbReference type="InterPro" id="IPR025944">
    <property type="entry name" value="Sigma_54_int_dom_CS"/>
</dbReference>
<keyword evidence="7" id="KW-0804">Transcription</keyword>
<name>A0A8G2CLH7_ACIRU</name>
<keyword evidence="12" id="KW-1185">Reference proteome</keyword>
<keyword evidence="1" id="KW-0547">Nucleotide-binding</keyword>
<dbReference type="InterPro" id="IPR025943">
    <property type="entry name" value="Sigma_54_int_dom_ATP-bd_2"/>
</dbReference>
<keyword evidence="2" id="KW-0067">ATP-binding</keyword>
<evidence type="ECO:0000256" key="7">
    <source>
        <dbReference type="ARBA" id="ARBA00023163"/>
    </source>
</evidence>
<comment type="caution">
    <text evidence="11">The sequence shown here is derived from an EMBL/GenBank/DDBJ whole genome shotgun (WGS) entry which is preliminary data.</text>
</comment>
<feature type="domain" description="Response regulatory" evidence="10">
    <location>
        <begin position="3"/>
        <end position="117"/>
    </location>
</feature>
<dbReference type="FunFam" id="3.40.50.300:FF:000006">
    <property type="entry name" value="DNA-binding transcriptional regulator NtrC"/>
    <property type="match status" value="1"/>
</dbReference>
<dbReference type="Pfam" id="PF02954">
    <property type="entry name" value="HTH_8"/>
    <property type="match status" value="1"/>
</dbReference>
<dbReference type="PROSITE" id="PS00675">
    <property type="entry name" value="SIGMA54_INTERACT_1"/>
    <property type="match status" value="1"/>
</dbReference>
<dbReference type="CDD" id="cd00009">
    <property type="entry name" value="AAA"/>
    <property type="match status" value="1"/>
</dbReference>
<keyword evidence="6" id="KW-0010">Activator</keyword>
<dbReference type="SUPFAM" id="SSF46689">
    <property type="entry name" value="Homeodomain-like"/>
    <property type="match status" value="1"/>
</dbReference>
<dbReference type="InterPro" id="IPR027417">
    <property type="entry name" value="P-loop_NTPase"/>
</dbReference>
<evidence type="ECO:0000259" key="10">
    <source>
        <dbReference type="PROSITE" id="PS50110"/>
    </source>
</evidence>
<keyword evidence="8" id="KW-0597">Phosphoprotein</keyword>
<protein>
    <submittedName>
        <fullName evidence="11">Two-component system, NtrC family, response regulator</fullName>
    </submittedName>
</protein>
<evidence type="ECO:0000256" key="1">
    <source>
        <dbReference type="ARBA" id="ARBA00022741"/>
    </source>
</evidence>
<organism evidence="11 12">
    <name type="scientific">Acidiphilium rubrum</name>
    <dbReference type="NCBI Taxonomy" id="526"/>
    <lineage>
        <taxon>Bacteria</taxon>
        <taxon>Pseudomonadati</taxon>
        <taxon>Pseudomonadota</taxon>
        <taxon>Alphaproteobacteria</taxon>
        <taxon>Acetobacterales</taxon>
        <taxon>Acidocellaceae</taxon>
        <taxon>Acidiphilium</taxon>
    </lineage>
</organism>
<dbReference type="Gene3D" id="3.40.50.300">
    <property type="entry name" value="P-loop containing nucleotide triphosphate hydrolases"/>
    <property type="match status" value="1"/>
</dbReference>
<dbReference type="SMART" id="SM00448">
    <property type="entry name" value="REC"/>
    <property type="match status" value="1"/>
</dbReference>
<dbReference type="Pfam" id="PF25601">
    <property type="entry name" value="AAA_lid_14"/>
    <property type="match status" value="1"/>
</dbReference>